<dbReference type="EC" id="5.2.1.8" evidence="3"/>
<evidence type="ECO:0000313" key="5">
    <source>
        <dbReference type="EMBL" id="SHE75193.1"/>
    </source>
</evidence>
<gene>
    <name evidence="5" type="ORF">SAMN05444278_10532</name>
</gene>
<keyword evidence="2 3" id="KW-0413">Isomerase</keyword>
<sequence length="243" mass="27655">MMRIALIGIICFCILGCQQDTNKSKSKIKAKKETNSIIKKTPEEEVVIPSAGDADIDLSKVKTITQEELMPFLRDYFKKNNQRLFVIETRFGNIKIKLYNDTPLHTANFARLVELDYFNTTFFHRVSKNFVIQGGNSDKIVTHKFRNKIGDFLIPNEYMPMHKHVYGVVSAAKFTEQNVSNASSPFEFFIVTAKNGAPHLDKKHTVFGEVVSGMDIVHEISKVEVDDSEWPRQNIGIDIKPAN</sequence>
<evidence type="ECO:0000313" key="6">
    <source>
        <dbReference type="Proteomes" id="UP000184462"/>
    </source>
</evidence>
<name>A0A1M4W247_9FLAO</name>
<dbReference type="EMBL" id="FQTW01000005">
    <property type="protein sequence ID" value="SHE75193.1"/>
    <property type="molecule type" value="Genomic_DNA"/>
</dbReference>
<comment type="similarity">
    <text evidence="3">Belongs to the cyclophilin-type PPIase family.</text>
</comment>
<feature type="domain" description="PPIase cyclophilin-type" evidence="4">
    <location>
        <begin position="92"/>
        <end position="237"/>
    </location>
</feature>
<evidence type="ECO:0000256" key="1">
    <source>
        <dbReference type="ARBA" id="ARBA00023110"/>
    </source>
</evidence>
<dbReference type="PROSITE" id="PS50072">
    <property type="entry name" value="CSA_PPIASE_2"/>
    <property type="match status" value="1"/>
</dbReference>
<evidence type="ECO:0000256" key="2">
    <source>
        <dbReference type="ARBA" id="ARBA00023235"/>
    </source>
</evidence>
<dbReference type="STRING" id="1155689.SAMN05444278_10532"/>
<accession>A0A1M4W247</accession>
<dbReference type="GO" id="GO:0003755">
    <property type="term" value="F:peptidyl-prolyl cis-trans isomerase activity"/>
    <property type="evidence" value="ECO:0007669"/>
    <property type="project" value="UniProtKB-UniRule"/>
</dbReference>
<reference evidence="5 6" key="1">
    <citation type="submission" date="2016-11" db="EMBL/GenBank/DDBJ databases">
        <authorList>
            <person name="Jaros S."/>
            <person name="Januszkiewicz K."/>
            <person name="Wedrychowicz H."/>
        </authorList>
    </citation>
    <scope>NUCLEOTIDE SEQUENCE [LARGE SCALE GENOMIC DNA]</scope>
    <source>
        <strain evidence="5 6">DSM 25661</strain>
    </source>
</reference>
<dbReference type="Gene3D" id="2.40.100.10">
    <property type="entry name" value="Cyclophilin-like"/>
    <property type="match status" value="1"/>
</dbReference>
<organism evidence="5 6">
    <name type="scientific">Psychroflexus salarius</name>
    <dbReference type="NCBI Taxonomy" id="1155689"/>
    <lineage>
        <taxon>Bacteria</taxon>
        <taxon>Pseudomonadati</taxon>
        <taxon>Bacteroidota</taxon>
        <taxon>Flavobacteriia</taxon>
        <taxon>Flavobacteriales</taxon>
        <taxon>Flavobacteriaceae</taxon>
        <taxon>Psychroflexus</taxon>
    </lineage>
</organism>
<keyword evidence="6" id="KW-1185">Reference proteome</keyword>
<dbReference type="InterPro" id="IPR044666">
    <property type="entry name" value="Cyclophilin_A-like"/>
</dbReference>
<proteinExistence type="inferred from homology"/>
<keyword evidence="1 3" id="KW-0697">Rotamase</keyword>
<dbReference type="Pfam" id="PF00160">
    <property type="entry name" value="Pro_isomerase"/>
    <property type="match status" value="1"/>
</dbReference>
<dbReference type="PANTHER" id="PTHR45625">
    <property type="entry name" value="PEPTIDYL-PROLYL CIS-TRANS ISOMERASE-RELATED"/>
    <property type="match status" value="1"/>
</dbReference>
<dbReference type="PANTHER" id="PTHR45625:SF4">
    <property type="entry name" value="PEPTIDYLPROLYL ISOMERASE DOMAIN AND WD REPEAT-CONTAINING PROTEIN 1"/>
    <property type="match status" value="1"/>
</dbReference>
<dbReference type="AlphaFoldDB" id="A0A1M4W247"/>
<dbReference type="SUPFAM" id="SSF50891">
    <property type="entry name" value="Cyclophilin-like"/>
    <property type="match status" value="1"/>
</dbReference>
<protein>
    <recommendedName>
        <fullName evidence="3">Peptidyl-prolyl cis-trans isomerase</fullName>
        <shortName evidence="3">PPIase</shortName>
        <ecNumber evidence="3">5.2.1.8</ecNumber>
    </recommendedName>
</protein>
<dbReference type="PRINTS" id="PR00153">
    <property type="entry name" value="CSAPPISMRASE"/>
</dbReference>
<dbReference type="CDD" id="cd00317">
    <property type="entry name" value="cyclophilin"/>
    <property type="match status" value="1"/>
</dbReference>
<dbReference type="InterPro" id="IPR002130">
    <property type="entry name" value="Cyclophilin-type_PPIase_dom"/>
</dbReference>
<dbReference type="InterPro" id="IPR029000">
    <property type="entry name" value="Cyclophilin-like_dom_sf"/>
</dbReference>
<dbReference type="Proteomes" id="UP000184462">
    <property type="component" value="Unassembled WGS sequence"/>
</dbReference>
<evidence type="ECO:0000259" key="4">
    <source>
        <dbReference type="PROSITE" id="PS50072"/>
    </source>
</evidence>
<comment type="function">
    <text evidence="3">PPIases accelerate the folding of proteins. It catalyzes the cis-trans isomerization of proline imidic peptide bonds in oligopeptides.</text>
</comment>
<comment type="catalytic activity">
    <reaction evidence="3">
        <text>[protein]-peptidylproline (omega=180) = [protein]-peptidylproline (omega=0)</text>
        <dbReference type="Rhea" id="RHEA:16237"/>
        <dbReference type="Rhea" id="RHEA-COMP:10747"/>
        <dbReference type="Rhea" id="RHEA-COMP:10748"/>
        <dbReference type="ChEBI" id="CHEBI:83833"/>
        <dbReference type="ChEBI" id="CHEBI:83834"/>
        <dbReference type="EC" id="5.2.1.8"/>
    </reaction>
</comment>
<evidence type="ECO:0000256" key="3">
    <source>
        <dbReference type="RuleBase" id="RU363019"/>
    </source>
</evidence>